<dbReference type="Proteomes" id="UP000824120">
    <property type="component" value="Chromosome 8"/>
</dbReference>
<proteinExistence type="predicted"/>
<organism evidence="1 2">
    <name type="scientific">Solanum commersonii</name>
    <name type="common">Commerson's wild potato</name>
    <name type="synonym">Commerson's nightshade</name>
    <dbReference type="NCBI Taxonomy" id="4109"/>
    <lineage>
        <taxon>Eukaryota</taxon>
        <taxon>Viridiplantae</taxon>
        <taxon>Streptophyta</taxon>
        <taxon>Embryophyta</taxon>
        <taxon>Tracheophyta</taxon>
        <taxon>Spermatophyta</taxon>
        <taxon>Magnoliopsida</taxon>
        <taxon>eudicotyledons</taxon>
        <taxon>Gunneridae</taxon>
        <taxon>Pentapetalae</taxon>
        <taxon>asterids</taxon>
        <taxon>lamiids</taxon>
        <taxon>Solanales</taxon>
        <taxon>Solanaceae</taxon>
        <taxon>Solanoideae</taxon>
        <taxon>Solaneae</taxon>
        <taxon>Solanum</taxon>
    </lineage>
</organism>
<name>A0A9J5XS70_SOLCO</name>
<protein>
    <submittedName>
        <fullName evidence="1">Uncharacterized protein</fullName>
    </submittedName>
</protein>
<accession>A0A9J5XS70</accession>
<evidence type="ECO:0000313" key="1">
    <source>
        <dbReference type="EMBL" id="KAG5590399.1"/>
    </source>
</evidence>
<gene>
    <name evidence="1" type="ORF">H5410_040913</name>
</gene>
<evidence type="ECO:0000313" key="2">
    <source>
        <dbReference type="Proteomes" id="UP000824120"/>
    </source>
</evidence>
<keyword evidence="2" id="KW-1185">Reference proteome</keyword>
<comment type="caution">
    <text evidence="1">The sequence shown here is derived from an EMBL/GenBank/DDBJ whole genome shotgun (WGS) entry which is preliminary data.</text>
</comment>
<dbReference type="AlphaFoldDB" id="A0A9J5XS70"/>
<reference evidence="1 2" key="1">
    <citation type="submission" date="2020-09" db="EMBL/GenBank/DDBJ databases">
        <title>De no assembly of potato wild relative species, Solanum commersonii.</title>
        <authorList>
            <person name="Cho K."/>
        </authorList>
    </citation>
    <scope>NUCLEOTIDE SEQUENCE [LARGE SCALE GENOMIC DNA]</scope>
    <source>
        <strain evidence="1">LZ3.2</strain>
        <tissue evidence="1">Leaf</tissue>
    </source>
</reference>
<dbReference type="EMBL" id="JACXVP010000008">
    <property type="protein sequence ID" value="KAG5590399.1"/>
    <property type="molecule type" value="Genomic_DNA"/>
</dbReference>
<sequence>MFPKAKQLARSCVIFRRWRFLSKYVEKFLKDIDLLIYFTTKPTNNEEFTLDIFFRDTYEFTQFE</sequence>